<evidence type="ECO:0000256" key="3">
    <source>
        <dbReference type="ARBA" id="ARBA00023143"/>
    </source>
</evidence>
<dbReference type="EMBL" id="CBXI010000036">
    <property type="protein sequence ID" value="CDL91889.1"/>
    <property type="molecule type" value="Genomic_DNA"/>
</dbReference>
<dbReference type="Pfam" id="PF00669">
    <property type="entry name" value="Flagellin_N"/>
    <property type="match status" value="1"/>
</dbReference>
<dbReference type="Pfam" id="PF00700">
    <property type="entry name" value="Flagellin_C"/>
    <property type="match status" value="1"/>
</dbReference>
<dbReference type="GO" id="GO:0009288">
    <property type="term" value="C:bacterial-type flagellum"/>
    <property type="evidence" value="ECO:0007669"/>
    <property type="project" value="UniProtKB-SubCell"/>
</dbReference>
<dbReference type="RefSeq" id="WP_017895331.1">
    <property type="nucleotide sequence ID" value="NZ_CBXI010000036.1"/>
</dbReference>
<dbReference type="InterPro" id="IPR001029">
    <property type="entry name" value="Flagellin_N"/>
</dbReference>
<dbReference type="Gene3D" id="1.20.1330.10">
    <property type="entry name" value="f41 fragment of flagellin, N-terminal domain"/>
    <property type="match status" value="1"/>
</dbReference>
<name>W6N8T9_CLOTY</name>
<accession>W6N8T9</accession>
<reference evidence="7 8" key="1">
    <citation type="journal article" date="2015" name="Genome Announc.">
        <title>Draft Genome Sequence of Clostridium tyrobutyricum Strain DIVETGP, Isolated from Cow's Milk for Grana Padano Production.</title>
        <authorList>
            <person name="Soggiu A."/>
            <person name="Piras C."/>
            <person name="Gaiarsa S."/>
            <person name="Sassera D."/>
            <person name="Roncada P."/>
            <person name="Bendixen E."/>
            <person name="Brasca M."/>
            <person name="Bonizzi L."/>
        </authorList>
    </citation>
    <scope>NUCLEOTIDE SEQUENCE [LARGE SCALE GENOMIC DNA]</scope>
    <source>
        <strain evidence="7 8">DIVETGP</strain>
    </source>
</reference>
<dbReference type="GO" id="GO:0005198">
    <property type="term" value="F:structural molecule activity"/>
    <property type="evidence" value="ECO:0007669"/>
    <property type="project" value="UniProtKB-UniRule"/>
</dbReference>
<dbReference type="InterPro" id="IPR001492">
    <property type="entry name" value="Flagellin"/>
</dbReference>
<sequence>MRISYNMPALTMHLLQNQALNRQSGNSLRISSGYKVITAKDNPTALVQSENIRMQISGLQVASRNVQDGVSMLQTAEGGLQEITSMAQRIRQLSVQAGSGSVTDSDKQKIQGEIDQMIDGIDSIAKGTEFNGLKLLSQKNTLTMPVGANAGESVDIPQIDLSNSGDSSISSLYTIKSGGDNDILSGDIQDSLDTIDETINTIISTRSQYGALENRFESNYNNIQDLNEQMTSADSSIRDSDMGEEIMNYSKEDIIVQASNAMIAQANKLPQDILSILNNIK</sequence>
<comment type="caution">
    <text evidence="7">The sequence shown here is derived from an EMBL/GenBank/DDBJ whole genome shotgun (WGS) entry which is preliminary data.</text>
</comment>
<keyword evidence="7" id="KW-0969">Cilium</keyword>
<feature type="domain" description="Flagellin N-terminal" evidence="5">
    <location>
        <begin position="3"/>
        <end position="141"/>
    </location>
</feature>
<protein>
    <recommendedName>
        <fullName evidence="2 4">Flagellin</fullName>
    </recommendedName>
</protein>
<organism evidence="7 8">
    <name type="scientific">Clostridium tyrobutyricum DIVETGP</name>
    <dbReference type="NCBI Taxonomy" id="1408889"/>
    <lineage>
        <taxon>Bacteria</taxon>
        <taxon>Bacillati</taxon>
        <taxon>Bacillota</taxon>
        <taxon>Clostridia</taxon>
        <taxon>Eubacteriales</taxon>
        <taxon>Clostridiaceae</taxon>
        <taxon>Clostridium</taxon>
    </lineage>
</organism>
<dbReference type="InterPro" id="IPR046358">
    <property type="entry name" value="Flagellin_C"/>
</dbReference>
<gene>
    <name evidence="7" type="ORF">CTDIVETGP_1959</name>
</gene>
<dbReference type="GO" id="GO:0005576">
    <property type="term" value="C:extracellular region"/>
    <property type="evidence" value="ECO:0007669"/>
    <property type="project" value="UniProtKB-SubCell"/>
</dbReference>
<keyword evidence="4" id="KW-0964">Secreted</keyword>
<evidence type="ECO:0000313" key="8">
    <source>
        <dbReference type="Proteomes" id="UP000019482"/>
    </source>
</evidence>
<proteinExistence type="inferred from homology"/>
<keyword evidence="8" id="KW-1185">Reference proteome</keyword>
<dbReference type="OrthoDB" id="9796789at2"/>
<comment type="subcellular location">
    <subcellularLocation>
        <location evidence="4">Secreted</location>
    </subcellularLocation>
    <subcellularLocation>
        <location evidence="4">Bacterial flagellum</location>
    </subcellularLocation>
</comment>
<evidence type="ECO:0000256" key="1">
    <source>
        <dbReference type="ARBA" id="ARBA00005709"/>
    </source>
</evidence>
<evidence type="ECO:0000313" key="7">
    <source>
        <dbReference type="EMBL" id="CDL91889.1"/>
    </source>
</evidence>
<dbReference type="PANTHER" id="PTHR42792:SF2">
    <property type="entry name" value="FLAGELLIN"/>
    <property type="match status" value="1"/>
</dbReference>
<comment type="similarity">
    <text evidence="1 4">Belongs to the bacterial flagellin family.</text>
</comment>
<dbReference type="AlphaFoldDB" id="W6N8T9"/>
<keyword evidence="7" id="KW-0966">Cell projection</keyword>
<evidence type="ECO:0000259" key="6">
    <source>
        <dbReference type="Pfam" id="PF00700"/>
    </source>
</evidence>
<comment type="function">
    <text evidence="4">Flagellin is the subunit protein which polymerizes to form the filaments of bacterial flagella.</text>
</comment>
<evidence type="ECO:0000256" key="2">
    <source>
        <dbReference type="ARBA" id="ARBA00020110"/>
    </source>
</evidence>
<dbReference type="GeneID" id="29420634"/>
<dbReference type="PRINTS" id="PR00207">
    <property type="entry name" value="FLAGELLIN"/>
</dbReference>
<evidence type="ECO:0000256" key="4">
    <source>
        <dbReference type="RuleBase" id="RU362073"/>
    </source>
</evidence>
<dbReference type="InterPro" id="IPR042187">
    <property type="entry name" value="Flagellin_C_sub2"/>
</dbReference>
<dbReference type="Proteomes" id="UP000019482">
    <property type="component" value="Unassembled WGS sequence"/>
</dbReference>
<evidence type="ECO:0000259" key="5">
    <source>
        <dbReference type="Pfam" id="PF00669"/>
    </source>
</evidence>
<keyword evidence="7" id="KW-0282">Flagellum</keyword>
<dbReference type="SUPFAM" id="SSF64518">
    <property type="entry name" value="Phase 1 flagellin"/>
    <property type="match status" value="1"/>
</dbReference>
<dbReference type="Gene3D" id="6.10.10.10">
    <property type="entry name" value="Flagellar export chaperone, C-terminal domain"/>
    <property type="match status" value="1"/>
</dbReference>
<keyword evidence="3 4" id="KW-0975">Bacterial flagellum</keyword>
<dbReference type="PANTHER" id="PTHR42792">
    <property type="entry name" value="FLAGELLIN"/>
    <property type="match status" value="1"/>
</dbReference>
<feature type="domain" description="Flagellin C-terminal" evidence="6">
    <location>
        <begin position="192"/>
        <end position="277"/>
    </location>
</feature>